<feature type="transmembrane region" description="Helical" evidence="8">
    <location>
        <begin position="156"/>
        <end position="178"/>
    </location>
</feature>
<keyword evidence="7 8" id="KW-0472">Membrane</keyword>
<keyword evidence="3" id="KW-0813">Transport</keyword>
<keyword evidence="6 8" id="KW-1133">Transmembrane helix</keyword>
<evidence type="ECO:0000256" key="8">
    <source>
        <dbReference type="SAM" id="Phobius"/>
    </source>
</evidence>
<comment type="caution">
    <text evidence="9">The sequence shown here is derived from an EMBL/GenBank/DDBJ whole genome shotgun (WGS) entry which is preliminary data.</text>
</comment>
<evidence type="ECO:0000256" key="5">
    <source>
        <dbReference type="ARBA" id="ARBA00022692"/>
    </source>
</evidence>
<evidence type="ECO:0000256" key="6">
    <source>
        <dbReference type="ARBA" id="ARBA00022989"/>
    </source>
</evidence>
<evidence type="ECO:0000313" key="10">
    <source>
        <dbReference type="Proteomes" id="UP001454489"/>
    </source>
</evidence>
<accession>A0ABV1HFJ2</accession>
<dbReference type="Proteomes" id="UP001454489">
    <property type="component" value="Unassembled WGS sequence"/>
</dbReference>
<feature type="transmembrane region" description="Helical" evidence="8">
    <location>
        <begin position="129"/>
        <end position="150"/>
    </location>
</feature>
<evidence type="ECO:0000313" key="9">
    <source>
        <dbReference type="EMBL" id="MEQ2558471.1"/>
    </source>
</evidence>
<evidence type="ECO:0000256" key="3">
    <source>
        <dbReference type="ARBA" id="ARBA00022448"/>
    </source>
</evidence>
<keyword evidence="5 8" id="KW-0812">Transmembrane</keyword>
<proteinExistence type="inferred from homology"/>
<keyword evidence="4" id="KW-1003">Cell membrane</keyword>
<feature type="transmembrane region" description="Helical" evidence="8">
    <location>
        <begin position="212"/>
        <end position="232"/>
    </location>
</feature>
<keyword evidence="10" id="KW-1185">Reference proteome</keyword>
<evidence type="ECO:0000256" key="4">
    <source>
        <dbReference type="ARBA" id="ARBA00022475"/>
    </source>
</evidence>
<evidence type="ECO:0000256" key="7">
    <source>
        <dbReference type="ARBA" id="ARBA00023136"/>
    </source>
</evidence>
<dbReference type="Pfam" id="PF03591">
    <property type="entry name" value="AzlC"/>
    <property type="match status" value="1"/>
</dbReference>
<dbReference type="RefSeq" id="WP_177963243.1">
    <property type="nucleotide sequence ID" value="NZ_JBBMEX010000012.1"/>
</dbReference>
<protein>
    <submittedName>
        <fullName evidence="9">AzlC family ABC transporter permease</fullName>
    </submittedName>
</protein>
<dbReference type="PANTHER" id="PTHR34979">
    <property type="entry name" value="INNER MEMBRANE PROTEIN YGAZ"/>
    <property type="match status" value="1"/>
</dbReference>
<evidence type="ECO:0000256" key="2">
    <source>
        <dbReference type="ARBA" id="ARBA00010735"/>
    </source>
</evidence>
<feature type="transmembrane region" description="Helical" evidence="8">
    <location>
        <begin position="185"/>
        <end position="206"/>
    </location>
</feature>
<comment type="similarity">
    <text evidence="2">Belongs to the AzlC family.</text>
</comment>
<evidence type="ECO:0000256" key="1">
    <source>
        <dbReference type="ARBA" id="ARBA00004651"/>
    </source>
</evidence>
<feature type="transmembrane region" description="Helical" evidence="8">
    <location>
        <begin position="21"/>
        <end position="46"/>
    </location>
</feature>
<comment type="subcellular location">
    <subcellularLocation>
        <location evidence="1">Cell membrane</location>
        <topology evidence="1">Multi-pass membrane protein</topology>
    </subcellularLocation>
</comment>
<sequence length="240" mass="25128">MSLDNRTWFQKGLKDGIPIALGYFAVSFTLGITAKNAGLTALQAMLASFTLNASAGEFAGFTLIAAGAGYLEIAIMEFVANARYLLMSCALSQKLSPDTPLWQRLLIGYDVTDEIFGISISVPGRLNPYYTFGAIAIAVPGWSVGTYLGVLMGNILPANVVSALSVGLYGMFIAIIIPPARKSKIVAGVVAVSMAASFAFANLPVISGISSGIRTIILTVAISALAAILFPIKEDDEHAA</sequence>
<dbReference type="PANTHER" id="PTHR34979:SF1">
    <property type="entry name" value="INNER MEMBRANE PROTEIN YGAZ"/>
    <property type="match status" value="1"/>
</dbReference>
<feature type="transmembrane region" description="Helical" evidence="8">
    <location>
        <begin position="58"/>
        <end position="80"/>
    </location>
</feature>
<dbReference type="InterPro" id="IPR011606">
    <property type="entry name" value="Brnchd-chn_aa_trnsp_permease"/>
</dbReference>
<gene>
    <name evidence="9" type="ORF">WMO43_11430</name>
</gene>
<reference evidence="9 10" key="1">
    <citation type="submission" date="2024-03" db="EMBL/GenBank/DDBJ databases">
        <title>Human intestinal bacterial collection.</title>
        <authorList>
            <person name="Pauvert C."/>
            <person name="Hitch T.C.A."/>
            <person name="Clavel T."/>
        </authorList>
    </citation>
    <scope>NUCLEOTIDE SEQUENCE [LARGE SCALE GENOMIC DNA]</scope>
    <source>
        <strain evidence="9 10">CLA-AA-H185</strain>
    </source>
</reference>
<dbReference type="EMBL" id="JBBMEX010000012">
    <property type="protein sequence ID" value="MEQ2558471.1"/>
    <property type="molecule type" value="Genomic_DNA"/>
</dbReference>
<name>A0ABV1HFJ2_9FIRM</name>
<organism evidence="9 10">
    <name type="scientific">Maccoyibacter intestinihominis</name>
    <dbReference type="NCBI Taxonomy" id="3133499"/>
    <lineage>
        <taxon>Bacteria</taxon>
        <taxon>Bacillati</taxon>
        <taxon>Bacillota</taxon>
        <taxon>Clostridia</taxon>
        <taxon>Lachnospirales</taxon>
        <taxon>Lachnospiraceae</taxon>
        <taxon>Maccoyibacter</taxon>
    </lineage>
</organism>